<sequence>MAQAVLENTQLRLIFEVGLDEHGNVQFKTKNYNNIAIDATNEGLIAAAQAISSLQVYPLDAVKRNDLQLIVE</sequence>
<protein>
    <recommendedName>
        <fullName evidence="1">DUF1659 domain-containing protein</fullName>
    </recommendedName>
</protein>
<evidence type="ECO:0000313" key="2">
    <source>
        <dbReference type="EMBL" id="AST93408.1"/>
    </source>
</evidence>
<evidence type="ECO:0000313" key="3">
    <source>
        <dbReference type="Proteomes" id="UP000215224"/>
    </source>
</evidence>
<name>A0A223KVN8_9BACI</name>
<dbReference type="RefSeq" id="WP_066420810.1">
    <property type="nucleotide sequence ID" value="NZ_CP018866.1"/>
</dbReference>
<dbReference type="EMBL" id="CP018866">
    <property type="protein sequence ID" value="AST93408.1"/>
    <property type="molecule type" value="Genomic_DNA"/>
</dbReference>
<dbReference type="STRING" id="1314751.GCA_001591425_04484"/>
<proteinExistence type="predicted"/>
<organism evidence="2 3">
    <name type="scientific">Sutcliffiella cohnii</name>
    <dbReference type="NCBI Taxonomy" id="33932"/>
    <lineage>
        <taxon>Bacteria</taxon>
        <taxon>Bacillati</taxon>
        <taxon>Bacillota</taxon>
        <taxon>Bacilli</taxon>
        <taxon>Bacillales</taxon>
        <taxon>Bacillaceae</taxon>
        <taxon>Sutcliffiella</taxon>
    </lineage>
</organism>
<dbReference type="Pfam" id="PF07872">
    <property type="entry name" value="DUF1659"/>
    <property type="match status" value="1"/>
</dbReference>
<keyword evidence="3" id="KW-1185">Reference proteome</keyword>
<accession>A0A223KVN8</accession>
<evidence type="ECO:0000259" key="1">
    <source>
        <dbReference type="Pfam" id="PF07872"/>
    </source>
</evidence>
<dbReference type="Proteomes" id="UP000215224">
    <property type="component" value="Chromosome"/>
</dbReference>
<gene>
    <name evidence="2" type="ORF">BC6307_20135</name>
</gene>
<dbReference type="InterPro" id="IPR012454">
    <property type="entry name" value="DUF1659"/>
</dbReference>
<dbReference type="KEGG" id="bcoh:BC6307_20135"/>
<reference evidence="2 3" key="1">
    <citation type="submission" date="2016-12" db="EMBL/GenBank/DDBJ databases">
        <title>The whole genome sequencing and assembly of Bacillus cohnii DSM 6307T strain.</title>
        <authorList>
            <person name="Lee Y.-J."/>
            <person name="Yi H."/>
            <person name="Bahn Y.-S."/>
            <person name="Kim J.F."/>
            <person name="Lee D.-W."/>
        </authorList>
    </citation>
    <scope>NUCLEOTIDE SEQUENCE [LARGE SCALE GENOMIC DNA]</scope>
    <source>
        <strain evidence="2 3">DSM 6307</strain>
    </source>
</reference>
<feature type="domain" description="DUF1659" evidence="1">
    <location>
        <begin position="3"/>
        <end position="72"/>
    </location>
</feature>
<dbReference type="AlphaFoldDB" id="A0A223KVN8"/>